<evidence type="ECO:0000256" key="1">
    <source>
        <dbReference type="SAM" id="SignalP"/>
    </source>
</evidence>
<dbReference type="Proteomes" id="UP001306119">
    <property type="component" value="Unassembled WGS sequence"/>
</dbReference>
<dbReference type="RefSeq" id="WP_256382780.1">
    <property type="nucleotide sequence ID" value="NZ_CP101694.1"/>
</dbReference>
<proteinExistence type="predicted"/>
<reference evidence="2 3" key="1">
    <citation type="submission" date="2024-01" db="EMBL/GenBank/DDBJ databases">
        <title>Active colonisers of the gastrointestinal tract of Atlantic salmon farmed in a warm water region.</title>
        <authorList>
            <person name="Bowman J.P."/>
        </authorList>
    </citation>
    <scope>NUCLEOTIDE SEQUENCE [LARGE SCALE GENOMIC DNA]</scope>
    <source>
        <strain evidence="2 3">S3MW1</strain>
    </source>
</reference>
<comment type="caution">
    <text evidence="2">The sequence shown here is derived from an EMBL/GenBank/DDBJ whole genome shotgun (WGS) entry which is preliminary data.</text>
</comment>
<evidence type="ECO:0000313" key="2">
    <source>
        <dbReference type="EMBL" id="MEC6831265.1"/>
    </source>
</evidence>
<keyword evidence="3" id="KW-1185">Reference proteome</keyword>
<evidence type="ECO:0000313" key="3">
    <source>
        <dbReference type="Proteomes" id="UP001306119"/>
    </source>
</evidence>
<feature type="signal peptide" evidence="1">
    <location>
        <begin position="1"/>
        <end position="18"/>
    </location>
</feature>
<sequence length="78" mass="9042">MKIYFIWGLLFISTSAFSDTAVINSKFHHPDNKKNIQKVITPTITESRVINSKFHHPDNKKYHVINKTKKNNTLTSTL</sequence>
<protein>
    <submittedName>
        <fullName evidence="2">Uncharacterized protein</fullName>
    </submittedName>
</protein>
<dbReference type="EMBL" id="JAYXUG010000003">
    <property type="protein sequence ID" value="MEC6831265.1"/>
    <property type="molecule type" value="Genomic_DNA"/>
</dbReference>
<name>A0ABU6L520_9GAMM</name>
<accession>A0ABU6L520</accession>
<gene>
    <name evidence="2" type="ORF">VXS06_05725</name>
</gene>
<organism evidence="2 3">
    <name type="scientific">Photobacterium toruni</name>
    <dbReference type="NCBI Taxonomy" id="1935446"/>
    <lineage>
        <taxon>Bacteria</taxon>
        <taxon>Pseudomonadati</taxon>
        <taxon>Pseudomonadota</taxon>
        <taxon>Gammaproteobacteria</taxon>
        <taxon>Vibrionales</taxon>
        <taxon>Vibrionaceae</taxon>
        <taxon>Photobacterium</taxon>
    </lineage>
</organism>
<feature type="chain" id="PRO_5047220444" evidence="1">
    <location>
        <begin position="19"/>
        <end position="78"/>
    </location>
</feature>
<keyword evidence="1" id="KW-0732">Signal</keyword>